<reference evidence="3 4" key="1">
    <citation type="submission" date="2018-06" db="EMBL/GenBank/DDBJ databases">
        <title>Draft Genome Sequence of a Novel Marine Bacterium Related to the Verrucomicrobia.</title>
        <authorList>
            <person name="Vosseberg J."/>
            <person name="Martijn J."/>
            <person name="Ettema T.J.G."/>
        </authorList>
    </citation>
    <scope>NUCLEOTIDE SEQUENCE [LARGE SCALE GENOMIC DNA]</scope>
    <source>
        <strain evidence="3">TARA_B100001123</strain>
    </source>
</reference>
<dbReference type="InterPro" id="IPR051610">
    <property type="entry name" value="GPI/OXD"/>
</dbReference>
<dbReference type="AlphaFoldDB" id="A0A2Z4ADZ1"/>
<dbReference type="EC" id="1.13.11.24" evidence="3"/>
<dbReference type="Proteomes" id="UP000247465">
    <property type="component" value="Chromosome"/>
</dbReference>
<dbReference type="InterPro" id="IPR013096">
    <property type="entry name" value="Cupin_2"/>
</dbReference>
<dbReference type="Gene3D" id="2.60.120.10">
    <property type="entry name" value="Jelly Rolls"/>
    <property type="match status" value="2"/>
</dbReference>
<dbReference type="InterPro" id="IPR011051">
    <property type="entry name" value="RmlC_Cupin_sf"/>
</dbReference>
<evidence type="ECO:0000259" key="2">
    <source>
        <dbReference type="Pfam" id="PF07883"/>
    </source>
</evidence>
<evidence type="ECO:0000256" key="1">
    <source>
        <dbReference type="ARBA" id="ARBA00022723"/>
    </source>
</evidence>
<dbReference type="EMBL" id="CP029803">
    <property type="protein sequence ID" value="AWT59635.1"/>
    <property type="molecule type" value="Genomic_DNA"/>
</dbReference>
<dbReference type="InterPro" id="IPR014710">
    <property type="entry name" value="RmlC-like_jellyroll"/>
</dbReference>
<keyword evidence="1" id="KW-0479">Metal-binding</keyword>
<proteinExistence type="predicted"/>
<sequence length="265" mass="29224">MSQRDRNEHIARRNEVEVKDMFPNVTVQMMASEHCDAAGLSTALLNTQSGGVVPYHTHECSECITPLKGNTCVEVEGRRYLLNPGDSIHVPAGIPHTVDHADNDSECLMHCAFGSSVVTREFLDRPDFKKTEVLSEEPNINFQEHVVRSTKGECVESTAGAVSLTLFDGSMGAEGLCGGYSEFQPGTAIACHFHPYDESISIVKGEAVCEVDGRSYRLADCDTAMIPEGICHRFLNDTNELMAMIWVYAGERRTRTVVDECRCSK</sequence>
<dbReference type="PANTHER" id="PTHR35848">
    <property type="entry name" value="OXALATE-BINDING PROTEIN"/>
    <property type="match status" value="1"/>
</dbReference>
<dbReference type="GO" id="GO:0046872">
    <property type="term" value="F:metal ion binding"/>
    <property type="evidence" value="ECO:0007669"/>
    <property type="project" value="UniProtKB-KW"/>
</dbReference>
<accession>A0A2Z4ADZ1</accession>
<dbReference type="SUPFAM" id="SSF51182">
    <property type="entry name" value="RmlC-like cupins"/>
    <property type="match status" value="1"/>
</dbReference>
<protein>
    <submittedName>
        <fullName evidence="3">Quercetin 2,3-dioxygenase</fullName>
        <ecNumber evidence="3">1.13.11.24</ecNumber>
    </submittedName>
</protein>
<name>A0A2Z4ADZ1_9BACT</name>
<organism evidence="3 4">
    <name type="scientific">Candidatus Moanibacter tarae</name>
    <dbReference type="NCBI Taxonomy" id="2200854"/>
    <lineage>
        <taxon>Bacteria</taxon>
        <taxon>Pseudomonadati</taxon>
        <taxon>Verrucomicrobiota</taxon>
        <taxon>Opitutia</taxon>
        <taxon>Puniceicoccales</taxon>
        <taxon>Puniceicoccales incertae sedis</taxon>
        <taxon>Candidatus Moanibacter</taxon>
    </lineage>
</organism>
<evidence type="ECO:0000313" key="4">
    <source>
        <dbReference type="Proteomes" id="UP000247465"/>
    </source>
</evidence>
<dbReference type="PANTHER" id="PTHR35848:SF6">
    <property type="entry name" value="CUPIN TYPE-2 DOMAIN-CONTAINING PROTEIN"/>
    <property type="match status" value="1"/>
</dbReference>
<gene>
    <name evidence="3" type="primary">qdoI</name>
    <name evidence="3" type="ORF">DF168_00828</name>
</gene>
<feature type="domain" description="Cupin type-2" evidence="2">
    <location>
        <begin position="47"/>
        <end position="111"/>
    </location>
</feature>
<feature type="domain" description="Cupin type-2" evidence="2">
    <location>
        <begin position="180"/>
        <end position="248"/>
    </location>
</feature>
<dbReference type="GO" id="GO:0008127">
    <property type="term" value="F:quercetin 2,3-dioxygenase activity"/>
    <property type="evidence" value="ECO:0007669"/>
    <property type="project" value="UniProtKB-EC"/>
</dbReference>
<evidence type="ECO:0000313" key="3">
    <source>
        <dbReference type="EMBL" id="AWT59635.1"/>
    </source>
</evidence>
<dbReference type="Pfam" id="PF07883">
    <property type="entry name" value="Cupin_2"/>
    <property type="match status" value="2"/>
</dbReference>
<dbReference type="KEGG" id="mtar:DF168_00828"/>
<keyword evidence="3" id="KW-0223">Dioxygenase</keyword>
<keyword evidence="3" id="KW-0560">Oxidoreductase</keyword>